<evidence type="ECO:0000313" key="7">
    <source>
        <dbReference type="Proteomes" id="UP001154078"/>
    </source>
</evidence>
<evidence type="ECO:0000259" key="5">
    <source>
        <dbReference type="PROSITE" id="PS50016"/>
    </source>
</evidence>
<protein>
    <recommendedName>
        <fullName evidence="5">PHD-type domain-containing protein</fullName>
    </recommendedName>
</protein>
<dbReference type="InterPro" id="IPR019786">
    <property type="entry name" value="Zinc_finger_PHD-type_CS"/>
</dbReference>
<dbReference type="AlphaFoldDB" id="A0A9P0B0D5"/>
<dbReference type="InterPro" id="IPR036875">
    <property type="entry name" value="Znf_CCHC_sf"/>
</dbReference>
<dbReference type="Proteomes" id="UP001154078">
    <property type="component" value="Chromosome 3"/>
</dbReference>
<dbReference type="InterPro" id="IPR019787">
    <property type="entry name" value="Znf_PHD-finger"/>
</dbReference>
<dbReference type="EMBL" id="OV121134">
    <property type="protein sequence ID" value="CAH0552453.1"/>
    <property type="molecule type" value="Genomic_DNA"/>
</dbReference>
<evidence type="ECO:0000256" key="4">
    <source>
        <dbReference type="PROSITE-ProRule" id="PRU00146"/>
    </source>
</evidence>
<organism evidence="6 7">
    <name type="scientific">Brassicogethes aeneus</name>
    <name type="common">Rape pollen beetle</name>
    <name type="synonym">Meligethes aeneus</name>
    <dbReference type="NCBI Taxonomy" id="1431903"/>
    <lineage>
        <taxon>Eukaryota</taxon>
        <taxon>Metazoa</taxon>
        <taxon>Ecdysozoa</taxon>
        <taxon>Arthropoda</taxon>
        <taxon>Hexapoda</taxon>
        <taxon>Insecta</taxon>
        <taxon>Pterygota</taxon>
        <taxon>Neoptera</taxon>
        <taxon>Endopterygota</taxon>
        <taxon>Coleoptera</taxon>
        <taxon>Polyphaga</taxon>
        <taxon>Cucujiformia</taxon>
        <taxon>Nitidulidae</taxon>
        <taxon>Meligethinae</taxon>
        <taxon>Brassicogethes</taxon>
    </lineage>
</organism>
<dbReference type="PROSITE" id="PS01359">
    <property type="entry name" value="ZF_PHD_1"/>
    <property type="match status" value="1"/>
</dbReference>
<dbReference type="Gene3D" id="3.30.40.10">
    <property type="entry name" value="Zinc/RING finger domain, C3HC4 (zinc finger)"/>
    <property type="match status" value="1"/>
</dbReference>
<name>A0A9P0B0D5_BRAAE</name>
<evidence type="ECO:0000256" key="2">
    <source>
        <dbReference type="ARBA" id="ARBA00022771"/>
    </source>
</evidence>
<keyword evidence="3" id="KW-0862">Zinc</keyword>
<dbReference type="SMART" id="SM00343">
    <property type="entry name" value="ZnF_C2HC"/>
    <property type="match status" value="2"/>
</dbReference>
<keyword evidence="2 4" id="KW-0863">Zinc-finger</keyword>
<evidence type="ECO:0000313" key="6">
    <source>
        <dbReference type="EMBL" id="CAH0552453.1"/>
    </source>
</evidence>
<evidence type="ECO:0000256" key="1">
    <source>
        <dbReference type="ARBA" id="ARBA00022723"/>
    </source>
</evidence>
<keyword evidence="7" id="KW-1185">Reference proteome</keyword>
<accession>A0A9P0B0D5</accession>
<feature type="domain" description="PHD-type" evidence="5">
    <location>
        <begin position="1"/>
        <end position="59"/>
    </location>
</feature>
<keyword evidence="1" id="KW-0479">Metal-binding</keyword>
<dbReference type="Gene3D" id="4.10.60.10">
    <property type="entry name" value="Zinc finger, CCHC-type"/>
    <property type="match status" value="1"/>
</dbReference>
<dbReference type="InterPro" id="IPR001878">
    <property type="entry name" value="Znf_CCHC"/>
</dbReference>
<dbReference type="SUPFAM" id="SSF57903">
    <property type="entry name" value="FYVE/PHD zinc finger"/>
    <property type="match status" value="1"/>
</dbReference>
<reference evidence="6" key="1">
    <citation type="submission" date="2021-12" db="EMBL/GenBank/DDBJ databases">
        <authorList>
            <person name="King R."/>
        </authorList>
    </citation>
    <scope>NUCLEOTIDE SEQUENCE</scope>
</reference>
<evidence type="ECO:0000256" key="3">
    <source>
        <dbReference type="ARBA" id="ARBA00022833"/>
    </source>
</evidence>
<dbReference type="InterPro" id="IPR001965">
    <property type="entry name" value="Znf_PHD"/>
</dbReference>
<dbReference type="PROSITE" id="PS50016">
    <property type="entry name" value="ZF_PHD_2"/>
    <property type="match status" value="1"/>
</dbReference>
<dbReference type="InterPro" id="IPR013083">
    <property type="entry name" value="Znf_RING/FYVE/PHD"/>
</dbReference>
<dbReference type="InterPro" id="IPR011011">
    <property type="entry name" value="Znf_FYVE_PHD"/>
</dbReference>
<dbReference type="GO" id="GO:0008270">
    <property type="term" value="F:zinc ion binding"/>
    <property type="evidence" value="ECO:0007669"/>
    <property type="project" value="UniProtKB-KW"/>
</dbReference>
<dbReference type="GO" id="GO:0003676">
    <property type="term" value="F:nucleic acid binding"/>
    <property type="evidence" value="ECO:0007669"/>
    <property type="project" value="InterPro"/>
</dbReference>
<gene>
    <name evidence="6" type="ORF">MELIAE_LOCUS4666</name>
</gene>
<sequence>MTVCGICSGKVSRNQPVIFCDGFCNCEFHGSCCDVPADILKFLRKVPGLKWTCPNCTILAQKDNFVKIEEKFEVKLKQISDEMETTISEMKKDFIKMAENKLNEVTCSIKEVPSMSSNIKSFSAALKTKPSILIKPKNTLQKNFETRGEILHEINPIQNQLSISTVRNISKGGVIIGCDNDMELCKLKEMANGKLSEKYDISDVKKLSPRIRLVGMSEKLSEDVLLSYLTNQNKFIFNEISECKVIKIWPTKNNKNIYQAVLQVDSTTYNKLMSVSKDKLLVGLNYCSVYDSVYVLRCFKCNGFNHLSKDCSNQNNSCPRCAQEHLLEECKATDTELKCINCTNLNNINKSLKLEVSHAVWDSKCYVFNQKAKEYKSKIFSS</sequence>
<proteinExistence type="predicted"/>
<dbReference type="OrthoDB" id="6774308at2759"/>
<dbReference type="SUPFAM" id="SSF57756">
    <property type="entry name" value="Retrovirus zinc finger-like domains"/>
    <property type="match status" value="1"/>
</dbReference>
<dbReference type="SMART" id="SM00249">
    <property type="entry name" value="PHD"/>
    <property type="match status" value="1"/>
</dbReference>